<dbReference type="PANTHER" id="PTHR46211:SF7">
    <property type="entry name" value="GLYCEROPHOSPHODIESTER PHOSPHODIESTERASE"/>
    <property type="match status" value="1"/>
</dbReference>
<evidence type="ECO:0000313" key="2">
    <source>
        <dbReference type="EMBL" id="SOC39362.1"/>
    </source>
</evidence>
<gene>
    <name evidence="2" type="ORF">SAMN05877842_105182</name>
</gene>
<evidence type="ECO:0000313" key="3">
    <source>
        <dbReference type="Proteomes" id="UP000219252"/>
    </source>
</evidence>
<dbReference type="InterPro" id="IPR017946">
    <property type="entry name" value="PLC-like_Pdiesterase_TIM-brl"/>
</dbReference>
<organism evidence="2 3">
    <name type="scientific">Ureibacillus acetophenoni</name>
    <dbReference type="NCBI Taxonomy" id="614649"/>
    <lineage>
        <taxon>Bacteria</taxon>
        <taxon>Bacillati</taxon>
        <taxon>Bacillota</taxon>
        <taxon>Bacilli</taxon>
        <taxon>Bacillales</taxon>
        <taxon>Caryophanaceae</taxon>
        <taxon>Ureibacillus</taxon>
    </lineage>
</organism>
<dbReference type="PANTHER" id="PTHR46211">
    <property type="entry name" value="GLYCEROPHOSPHORYL DIESTER PHOSPHODIESTERASE"/>
    <property type="match status" value="1"/>
</dbReference>
<reference evidence="3" key="1">
    <citation type="submission" date="2017-08" db="EMBL/GenBank/DDBJ databases">
        <authorList>
            <person name="Varghese N."/>
            <person name="Submissions S."/>
        </authorList>
    </citation>
    <scope>NUCLEOTIDE SEQUENCE [LARGE SCALE GENOMIC DNA]</scope>
    <source>
        <strain evidence="3">JC23</strain>
    </source>
</reference>
<sequence length="280" mass="31572">MRRAITIIILAALFIPISASVLSYAEEYVPKERNGYLTSIAHRGASAYAPENTMPAFTKGVEMGADYIEIDVQMSKDSIPIIIHDRTLNRTTNGKGKVSDYTLKELKLLDAGSWFGEEFTGETIPTLNEFLGEFGGKINILIELKYPELYPGIEEQVANVLKEHKLVKPDSIEIIIQSFNHESIKRSKELLPEIPHGVLVGKDWRRISSQQLEEFATYADYFNPSFNIVTAELVELVHLTNMTMYAYTVRDQSEAGRLYSLGVDGIITDYPDYVNLIVQK</sequence>
<dbReference type="GO" id="GO:0006629">
    <property type="term" value="P:lipid metabolic process"/>
    <property type="evidence" value="ECO:0007669"/>
    <property type="project" value="InterPro"/>
</dbReference>
<keyword evidence="3" id="KW-1185">Reference proteome</keyword>
<accession>A0A285UC08</accession>
<name>A0A285UC08_9BACL</name>
<dbReference type="Pfam" id="PF03009">
    <property type="entry name" value="GDPD"/>
    <property type="match status" value="1"/>
</dbReference>
<proteinExistence type="predicted"/>
<dbReference type="Proteomes" id="UP000219252">
    <property type="component" value="Unassembled WGS sequence"/>
</dbReference>
<dbReference type="PROSITE" id="PS51704">
    <property type="entry name" value="GP_PDE"/>
    <property type="match status" value="1"/>
</dbReference>
<dbReference type="Gene3D" id="3.20.20.190">
    <property type="entry name" value="Phosphatidylinositol (PI) phosphodiesterase"/>
    <property type="match status" value="1"/>
</dbReference>
<dbReference type="AlphaFoldDB" id="A0A285UC08"/>
<dbReference type="EMBL" id="OBQC01000005">
    <property type="protein sequence ID" value="SOC39362.1"/>
    <property type="molecule type" value="Genomic_DNA"/>
</dbReference>
<evidence type="ECO:0000259" key="1">
    <source>
        <dbReference type="PROSITE" id="PS51704"/>
    </source>
</evidence>
<dbReference type="PROSITE" id="PS50007">
    <property type="entry name" value="PIPLC_X_DOMAIN"/>
    <property type="match status" value="1"/>
</dbReference>
<dbReference type="OrthoDB" id="384721at2"/>
<dbReference type="SUPFAM" id="SSF51695">
    <property type="entry name" value="PLC-like phosphodiesterases"/>
    <property type="match status" value="1"/>
</dbReference>
<protein>
    <submittedName>
        <fullName evidence="2">Glycerophosphoryl diester phosphodiesterase</fullName>
    </submittedName>
</protein>
<dbReference type="RefSeq" id="WP_097149367.1">
    <property type="nucleotide sequence ID" value="NZ_OBQC01000005.1"/>
</dbReference>
<dbReference type="InterPro" id="IPR030395">
    <property type="entry name" value="GP_PDE_dom"/>
</dbReference>
<feature type="domain" description="GP-PDE" evidence="1">
    <location>
        <begin position="37"/>
        <end position="278"/>
    </location>
</feature>
<dbReference type="GO" id="GO:0008081">
    <property type="term" value="F:phosphoric diester hydrolase activity"/>
    <property type="evidence" value="ECO:0007669"/>
    <property type="project" value="InterPro"/>
</dbReference>